<name>A0A1R1L7N9_9MICC</name>
<evidence type="ECO:0000313" key="1">
    <source>
        <dbReference type="EMBL" id="OMH23543.1"/>
    </source>
</evidence>
<organism evidence="1 2">
    <name type="scientific">Tersicoccus phoenicis</name>
    <dbReference type="NCBI Taxonomy" id="554083"/>
    <lineage>
        <taxon>Bacteria</taxon>
        <taxon>Bacillati</taxon>
        <taxon>Actinomycetota</taxon>
        <taxon>Actinomycetes</taxon>
        <taxon>Micrococcales</taxon>
        <taxon>Micrococcaceae</taxon>
        <taxon>Tersicoccus</taxon>
    </lineage>
</organism>
<dbReference type="SUPFAM" id="SSF52980">
    <property type="entry name" value="Restriction endonuclease-like"/>
    <property type="match status" value="1"/>
</dbReference>
<dbReference type="EMBL" id="MRDE01000072">
    <property type="protein sequence ID" value="OMH23543.1"/>
    <property type="molecule type" value="Genomic_DNA"/>
</dbReference>
<keyword evidence="2" id="KW-1185">Reference proteome</keyword>
<gene>
    <name evidence="1" type="ORF">BKD30_11500</name>
</gene>
<dbReference type="Proteomes" id="UP000187085">
    <property type="component" value="Unassembled WGS sequence"/>
</dbReference>
<dbReference type="Gene3D" id="3.40.960.10">
    <property type="entry name" value="VSR Endonuclease"/>
    <property type="match status" value="1"/>
</dbReference>
<proteinExistence type="predicted"/>
<comment type="caution">
    <text evidence="1">The sequence shown here is derived from an EMBL/GenBank/DDBJ whole genome shotgun (WGS) entry which is preliminary data.</text>
</comment>
<dbReference type="STRING" id="554083.BKD30_11500"/>
<dbReference type="AlphaFoldDB" id="A0A1R1L7N9"/>
<dbReference type="InterPro" id="IPR011335">
    <property type="entry name" value="Restrct_endonuc-II-like"/>
</dbReference>
<evidence type="ECO:0000313" key="2">
    <source>
        <dbReference type="Proteomes" id="UP000187085"/>
    </source>
</evidence>
<reference evidence="1 2" key="1">
    <citation type="submission" date="2016-12" db="EMBL/GenBank/DDBJ databases">
        <title>Draft genome of Tersicoccus phoenicis 1P05MA.</title>
        <authorList>
            <person name="Nakajima Y."/>
            <person name="Yoshizawa S."/>
            <person name="Nakamura K."/>
            <person name="Ogura Y."/>
            <person name="Hayashi T."/>
            <person name="Kogure K."/>
        </authorList>
    </citation>
    <scope>NUCLEOTIDE SEQUENCE [LARGE SCALE GENOMIC DNA]</scope>
    <source>
        <strain evidence="1 2">1p05MA</strain>
    </source>
</reference>
<evidence type="ECO:0008006" key="3">
    <source>
        <dbReference type="Google" id="ProtNLM"/>
    </source>
</evidence>
<protein>
    <recommendedName>
        <fullName evidence="3">DUF559 domain-containing protein</fullName>
    </recommendedName>
</protein>
<sequence length="275" mass="31220">MLRRVRRGWYVGEDRWQRLDADDRYRTSVYACGLSLSDDAVLSHESAAVLHGLHLLSVPDRVHARVPVPVAGRGTRTDVAYHRMTLQLVPTTTVYGLRISGREDVVRDMASIATHRAALVVADQAARRGLDTDVLRRWIADNPGRPGVRRLALVLDRLDPAAESAGETLTRVLLHEWAVPLPVSQHWIMTAIGYHRVDFAWPDRRIILEFDGRGKYFDYRPTAEALYEERRREKALVNAGWRVIRIGWADVTRKTEAFRRLITVALAADHRPAVG</sequence>
<accession>A0A1R1L7N9</accession>